<dbReference type="GO" id="GO:0005524">
    <property type="term" value="F:ATP binding"/>
    <property type="evidence" value="ECO:0007669"/>
    <property type="project" value="UniProtKB-KW"/>
</dbReference>
<dbReference type="SUPFAM" id="SSF52540">
    <property type="entry name" value="P-loop containing nucleoside triphosphate hydrolases"/>
    <property type="match status" value="1"/>
</dbReference>
<gene>
    <name evidence="4" type="ORF">ABEG17_10995</name>
</gene>
<evidence type="ECO:0000259" key="3">
    <source>
        <dbReference type="PROSITE" id="PS50893"/>
    </source>
</evidence>
<dbReference type="PROSITE" id="PS50893">
    <property type="entry name" value="ABC_TRANSPORTER_2"/>
    <property type="match status" value="1"/>
</dbReference>
<dbReference type="SMART" id="SM00382">
    <property type="entry name" value="AAA"/>
    <property type="match status" value="1"/>
</dbReference>
<evidence type="ECO:0000256" key="1">
    <source>
        <dbReference type="ARBA" id="ARBA00022741"/>
    </source>
</evidence>
<dbReference type="CDD" id="cd03230">
    <property type="entry name" value="ABC_DR_subfamily_A"/>
    <property type="match status" value="1"/>
</dbReference>
<protein>
    <submittedName>
        <fullName evidence="4">ABC transporter ATP-binding protein</fullName>
    </submittedName>
</protein>
<dbReference type="PANTHER" id="PTHR43038:SF3">
    <property type="entry name" value="ABC TRANSPORTER G FAMILY MEMBER 20 ISOFORM X1"/>
    <property type="match status" value="1"/>
</dbReference>
<dbReference type="Gene3D" id="3.40.50.300">
    <property type="entry name" value="P-loop containing nucleotide triphosphate hydrolases"/>
    <property type="match status" value="1"/>
</dbReference>
<dbReference type="InterPro" id="IPR017871">
    <property type="entry name" value="ABC_transporter-like_CS"/>
</dbReference>
<proteinExistence type="predicted"/>
<keyword evidence="1" id="KW-0547">Nucleotide-binding</keyword>
<dbReference type="RefSeq" id="WP_406829520.1">
    <property type="nucleotide sequence ID" value="NZ_CP157483.1"/>
</dbReference>
<dbReference type="AlphaFoldDB" id="A0AAU7JPG7"/>
<dbReference type="EMBL" id="CP157483">
    <property type="protein sequence ID" value="XBO42117.1"/>
    <property type="molecule type" value="Genomic_DNA"/>
</dbReference>
<sequence>MMNSAVEIEGLRVVRGGRTVLPGLSVRVPAGQVVGLLGPSGSGKSTLIRAIVGVQVVAGGSVRVLGEPAGSPGLRDRIGYVTQSPSIYDDLSVRANVRYFASVLGASRESVEEAIAAVDLGSHADAAAGRLSGGQRSRASLACALVGDPELLVLDEPTVGLDPVLRRDLWDLFARLAAQGRSLLVSSHVMDEAARCDRLLLLREGEVLADATLPELLERTGTTDAEGAFLALIARAEEAAR</sequence>
<organism evidence="4">
    <name type="scientific">Pedococcus sp. KACC 23699</name>
    <dbReference type="NCBI Taxonomy" id="3149228"/>
    <lineage>
        <taxon>Bacteria</taxon>
        <taxon>Bacillati</taxon>
        <taxon>Actinomycetota</taxon>
        <taxon>Actinomycetes</taxon>
        <taxon>Micrococcales</taxon>
        <taxon>Intrasporangiaceae</taxon>
        <taxon>Pedococcus</taxon>
    </lineage>
</organism>
<dbReference type="GO" id="GO:0016887">
    <property type="term" value="F:ATP hydrolysis activity"/>
    <property type="evidence" value="ECO:0007669"/>
    <property type="project" value="InterPro"/>
</dbReference>
<dbReference type="PANTHER" id="PTHR43038">
    <property type="entry name" value="ATP-BINDING CASSETTE, SUB-FAMILY H, MEMBER 1"/>
    <property type="match status" value="1"/>
</dbReference>
<dbReference type="InterPro" id="IPR003593">
    <property type="entry name" value="AAA+_ATPase"/>
</dbReference>
<dbReference type="InterPro" id="IPR003439">
    <property type="entry name" value="ABC_transporter-like_ATP-bd"/>
</dbReference>
<dbReference type="InterPro" id="IPR027417">
    <property type="entry name" value="P-loop_NTPase"/>
</dbReference>
<dbReference type="Pfam" id="PF00005">
    <property type="entry name" value="ABC_tran"/>
    <property type="match status" value="1"/>
</dbReference>
<reference evidence="4" key="1">
    <citation type="submission" date="2024-05" db="EMBL/GenBank/DDBJ databases">
        <authorList>
            <person name="Kim S."/>
            <person name="Heo J."/>
            <person name="Choi H."/>
            <person name="Choi Y."/>
            <person name="Kwon S.-W."/>
            <person name="Kim Y."/>
        </authorList>
    </citation>
    <scope>NUCLEOTIDE SEQUENCE</scope>
    <source>
        <strain evidence="4">KACC 23699</strain>
    </source>
</reference>
<name>A0AAU7JPG7_9MICO</name>
<evidence type="ECO:0000313" key="4">
    <source>
        <dbReference type="EMBL" id="XBO42117.1"/>
    </source>
</evidence>
<accession>A0AAU7JPG7</accession>
<feature type="domain" description="ABC transporter" evidence="3">
    <location>
        <begin position="6"/>
        <end position="229"/>
    </location>
</feature>
<keyword evidence="2 4" id="KW-0067">ATP-binding</keyword>
<evidence type="ECO:0000256" key="2">
    <source>
        <dbReference type="ARBA" id="ARBA00022840"/>
    </source>
</evidence>
<dbReference type="PROSITE" id="PS00211">
    <property type="entry name" value="ABC_TRANSPORTER_1"/>
    <property type="match status" value="1"/>
</dbReference>